<dbReference type="InterPro" id="IPR002401">
    <property type="entry name" value="Cyt_P450_E_grp-I"/>
</dbReference>
<evidence type="ECO:0000256" key="2">
    <source>
        <dbReference type="ARBA" id="ARBA00022617"/>
    </source>
</evidence>
<dbReference type="PANTHER" id="PTHR24305">
    <property type="entry name" value="CYTOCHROME P450"/>
    <property type="match status" value="1"/>
</dbReference>
<feature type="transmembrane region" description="Helical" evidence="6">
    <location>
        <begin position="9"/>
        <end position="28"/>
    </location>
</feature>
<comment type="similarity">
    <text evidence="1">Belongs to the cytochrome P450 family.</text>
</comment>
<protein>
    <recommendedName>
        <fullName evidence="9">Cytochrome P450 monooxygenase</fullName>
    </recommendedName>
</protein>
<keyword evidence="4" id="KW-0560">Oxidoreductase</keyword>
<evidence type="ECO:0000256" key="3">
    <source>
        <dbReference type="ARBA" id="ARBA00022723"/>
    </source>
</evidence>
<dbReference type="SUPFAM" id="SSF48264">
    <property type="entry name" value="Cytochrome P450"/>
    <property type="match status" value="1"/>
</dbReference>
<keyword evidence="6" id="KW-1133">Transmembrane helix</keyword>
<dbReference type="Gene3D" id="1.10.630.10">
    <property type="entry name" value="Cytochrome P450"/>
    <property type="match status" value="1"/>
</dbReference>
<keyword evidence="6" id="KW-0812">Transmembrane</keyword>
<keyword evidence="3" id="KW-0479">Metal-binding</keyword>
<dbReference type="GO" id="GO:0020037">
    <property type="term" value="F:heme binding"/>
    <property type="evidence" value="ECO:0007669"/>
    <property type="project" value="InterPro"/>
</dbReference>
<dbReference type="EMBL" id="JAOQAZ010000028">
    <property type="protein sequence ID" value="KAJ4251352.1"/>
    <property type="molecule type" value="Genomic_DNA"/>
</dbReference>
<keyword evidence="6" id="KW-0472">Membrane</keyword>
<evidence type="ECO:0000256" key="6">
    <source>
        <dbReference type="SAM" id="Phobius"/>
    </source>
</evidence>
<keyword evidence="2" id="KW-0349">Heme</keyword>
<dbReference type="AlphaFoldDB" id="A0A9W8RQT7"/>
<reference evidence="7" key="1">
    <citation type="submission" date="2022-09" db="EMBL/GenBank/DDBJ databases">
        <title>Fusarium specimens isolated from Avocado Roots.</title>
        <authorList>
            <person name="Stajich J."/>
            <person name="Roper C."/>
            <person name="Heimlech-Rivalta G."/>
        </authorList>
    </citation>
    <scope>NUCLEOTIDE SEQUENCE</scope>
    <source>
        <strain evidence="7">CF00136</strain>
    </source>
</reference>
<dbReference type="PANTHER" id="PTHR24305:SF96">
    <property type="entry name" value="CYTOCHROME P450 MONOOXYGENASE STCB-RELATED"/>
    <property type="match status" value="1"/>
</dbReference>
<proteinExistence type="inferred from homology"/>
<evidence type="ECO:0000313" key="7">
    <source>
        <dbReference type="EMBL" id="KAJ4251352.1"/>
    </source>
</evidence>
<organism evidence="7 8">
    <name type="scientific">Fusarium torreyae</name>
    <dbReference type="NCBI Taxonomy" id="1237075"/>
    <lineage>
        <taxon>Eukaryota</taxon>
        <taxon>Fungi</taxon>
        <taxon>Dikarya</taxon>
        <taxon>Ascomycota</taxon>
        <taxon>Pezizomycotina</taxon>
        <taxon>Sordariomycetes</taxon>
        <taxon>Hypocreomycetidae</taxon>
        <taxon>Hypocreales</taxon>
        <taxon>Nectriaceae</taxon>
        <taxon>Fusarium</taxon>
    </lineage>
</organism>
<evidence type="ECO:0000256" key="5">
    <source>
        <dbReference type="ARBA" id="ARBA00023004"/>
    </source>
</evidence>
<evidence type="ECO:0008006" key="9">
    <source>
        <dbReference type="Google" id="ProtNLM"/>
    </source>
</evidence>
<comment type="caution">
    <text evidence="7">The sequence shown here is derived from an EMBL/GenBank/DDBJ whole genome shotgun (WGS) entry which is preliminary data.</text>
</comment>
<dbReference type="GO" id="GO:0016705">
    <property type="term" value="F:oxidoreductase activity, acting on paired donors, with incorporation or reduction of molecular oxygen"/>
    <property type="evidence" value="ECO:0007669"/>
    <property type="project" value="InterPro"/>
</dbReference>
<dbReference type="InterPro" id="IPR036396">
    <property type="entry name" value="Cyt_P450_sf"/>
</dbReference>
<accession>A0A9W8RQT7</accession>
<dbReference type="GO" id="GO:0005506">
    <property type="term" value="F:iron ion binding"/>
    <property type="evidence" value="ECO:0007669"/>
    <property type="project" value="InterPro"/>
</dbReference>
<dbReference type="Proteomes" id="UP001152049">
    <property type="component" value="Unassembled WGS sequence"/>
</dbReference>
<dbReference type="Pfam" id="PF00067">
    <property type="entry name" value="p450"/>
    <property type="match status" value="1"/>
</dbReference>
<evidence type="ECO:0000313" key="8">
    <source>
        <dbReference type="Proteomes" id="UP001152049"/>
    </source>
</evidence>
<name>A0A9W8RQT7_9HYPO</name>
<dbReference type="InterPro" id="IPR001128">
    <property type="entry name" value="Cyt_P450"/>
</dbReference>
<dbReference type="OrthoDB" id="1470350at2759"/>
<keyword evidence="5" id="KW-0408">Iron</keyword>
<evidence type="ECO:0000256" key="1">
    <source>
        <dbReference type="ARBA" id="ARBA00010617"/>
    </source>
</evidence>
<dbReference type="InterPro" id="IPR050121">
    <property type="entry name" value="Cytochrome_P450_monoxygenase"/>
</dbReference>
<evidence type="ECO:0000256" key="4">
    <source>
        <dbReference type="ARBA" id="ARBA00023002"/>
    </source>
</evidence>
<dbReference type="PRINTS" id="PR00385">
    <property type="entry name" value="P450"/>
</dbReference>
<dbReference type="GO" id="GO:0004497">
    <property type="term" value="F:monooxygenase activity"/>
    <property type="evidence" value="ECO:0007669"/>
    <property type="project" value="InterPro"/>
</dbReference>
<keyword evidence="8" id="KW-1185">Reference proteome</keyword>
<sequence>MKSIESTHLYLAGVAAAILLVIYVGNVLGRPSSKVPGPWYSKWSDVVLKYKWLSGERPYYVHALHQKYGPVVRLGPNEIDISDLQAVQNIYSIKSNYIKTQWYNQLTDLPVRNVFDTTNVEYHRRHRRLLGGNMSETALKNFLPIITPRIDLAIARMREEMHNRGVADVCKWWLFMATDIIGELTFGESFQTLEQGRKSAYTEQLEKVAVTSALRSTFPYLGNLVKAFPIPIFKQAFEAARQLEKYSRDSLSRHRRLVDSDPTRAQQSLFTKLYKAGDDDELTSEELMAEAQGYIVAGSDTTANTLTYLVWSVCRRPNIKATLLEELKQLPKEYVESDLRDLPYLNQVIQESLRMYSSVPGGLPRMVPAGGAEFAGYWLPAGTTVCTQAYTMHRDPVIFLNPEEFNPSRWSEPTKVMKEASMPFGRGSRSKISRNPS</sequence>
<dbReference type="PRINTS" id="PR00463">
    <property type="entry name" value="EP450I"/>
</dbReference>
<gene>
    <name evidence="7" type="ORF">NW762_011333</name>
</gene>